<keyword evidence="3 7" id="KW-0238">DNA-binding</keyword>
<keyword evidence="8" id="KW-1185">Reference proteome</keyword>
<evidence type="ECO:0000256" key="1">
    <source>
        <dbReference type="ARBA" id="ARBA00022491"/>
    </source>
</evidence>
<keyword evidence="2" id="KW-0805">Transcription regulation</keyword>
<dbReference type="GeneID" id="93721694"/>
<dbReference type="SMART" id="SM00422">
    <property type="entry name" value="HTH_MERR"/>
    <property type="match status" value="1"/>
</dbReference>
<evidence type="ECO:0000256" key="2">
    <source>
        <dbReference type="ARBA" id="ARBA00023015"/>
    </source>
</evidence>
<dbReference type="Gene3D" id="1.10.1660.10">
    <property type="match status" value="1"/>
</dbReference>
<evidence type="ECO:0000313" key="8">
    <source>
        <dbReference type="Proteomes" id="UP000240859"/>
    </source>
</evidence>
<dbReference type="PANTHER" id="PTHR30204">
    <property type="entry name" value="REDOX-CYCLING DRUG-SENSING TRANSCRIPTIONAL ACTIVATOR SOXR"/>
    <property type="match status" value="1"/>
</dbReference>
<reference evidence="7 8" key="1">
    <citation type="journal article" date="2016" name="Front. Microbiol.">
        <title>Comprehensive Phylogenetic Analysis of Bovine Non-aureus Staphylococci Species Based on Whole-Genome Sequencing.</title>
        <authorList>
            <person name="Naushad S."/>
            <person name="Barkema H.W."/>
            <person name="Luby C."/>
            <person name="Condas L.A."/>
            <person name="Nobrega D.B."/>
            <person name="Carson D.A."/>
            <person name="De Buck J."/>
        </authorList>
    </citation>
    <scope>NUCLEOTIDE SEQUENCE [LARGE SCALE GENOMIC DNA]</scope>
    <source>
        <strain evidence="7 8">SNUC 1084</strain>
    </source>
</reference>
<feature type="coiled-coil region" evidence="5">
    <location>
        <begin position="93"/>
        <end position="123"/>
    </location>
</feature>
<evidence type="ECO:0000256" key="5">
    <source>
        <dbReference type="SAM" id="Coils"/>
    </source>
</evidence>
<dbReference type="InterPro" id="IPR047057">
    <property type="entry name" value="MerR_fam"/>
</dbReference>
<dbReference type="InterPro" id="IPR000551">
    <property type="entry name" value="MerR-type_HTH_dom"/>
</dbReference>
<dbReference type="Proteomes" id="UP000240859">
    <property type="component" value="Unassembled WGS sequence"/>
</dbReference>
<keyword evidence="5" id="KW-0175">Coiled coil</keyword>
<evidence type="ECO:0000313" key="7">
    <source>
        <dbReference type="EMBL" id="PTI65982.1"/>
    </source>
</evidence>
<keyword evidence="1" id="KW-0678">Repressor</keyword>
<dbReference type="PANTHER" id="PTHR30204:SF69">
    <property type="entry name" value="MERR-FAMILY TRANSCRIPTIONAL REGULATOR"/>
    <property type="match status" value="1"/>
</dbReference>
<evidence type="ECO:0000256" key="4">
    <source>
        <dbReference type="ARBA" id="ARBA00023163"/>
    </source>
</evidence>
<dbReference type="Pfam" id="PF13411">
    <property type="entry name" value="MerR_1"/>
    <property type="match status" value="1"/>
</dbReference>
<dbReference type="PROSITE" id="PS50937">
    <property type="entry name" value="HTH_MERR_2"/>
    <property type="match status" value="1"/>
</dbReference>
<evidence type="ECO:0000259" key="6">
    <source>
        <dbReference type="PROSITE" id="PS50937"/>
    </source>
</evidence>
<feature type="domain" description="HTH merR-type" evidence="6">
    <location>
        <begin position="1"/>
        <end position="71"/>
    </location>
</feature>
<accession>A0ABX5IKL7</accession>
<dbReference type="SUPFAM" id="SSF46955">
    <property type="entry name" value="Putative DNA-binding domain"/>
    <property type="match status" value="1"/>
</dbReference>
<gene>
    <name evidence="7" type="ORF">BU057_12725</name>
</gene>
<dbReference type="InterPro" id="IPR009061">
    <property type="entry name" value="DNA-bd_dom_put_sf"/>
</dbReference>
<proteinExistence type="predicted"/>
<keyword evidence="4" id="KW-0804">Transcription</keyword>
<protein>
    <submittedName>
        <fullName evidence="7">MerR family DNA-binding transcriptional regulator</fullName>
    </submittedName>
</protein>
<evidence type="ECO:0000256" key="3">
    <source>
        <dbReference type="ARBA" id="ARBA00023125"/>
    </source>
</evidence>
<name>A0ABX5IKL7_9STAP</name>
<sequence length="124" mass="14567">MMQSIKSVATELEVSKNALRYYEKEELIGPIDRDANGIRQYSTQDIEMIYKIVHLRAMGATIKEIKSLLYDHDENNINDRMIEDLIKFLGELDSRLTRNINEIENQKVKIQKKVSRLENLLKNK</sequence>
<organism evidence="7 8">
    <name type="scientific">Staphylococcus succinus</name>
    <dbReference type="NCBI Taxonomy" id="61015"/>
    <lineage>
        <taxon>Bacteria</taxon>
        <taxon>Bacillati</taxon>
        <taxon>Bacillota</taxon>
        <taxon>Bacilli</taxon>
        <taxon>Bacillales</taxon>
        <taxon>Staphylococcaceae</taxon>
        <taxon>Staphylococcus</taxon>
    </lineage>
</organism>
<dbReference type="GO" id="GO:0003677">
    <property type="term" value="F:DNA binding"/>
    <property type="evidence" value="ECO:0007669"/>
    <property type="project" value="UniProtKB-KW"/>
</dbReference>
<comment type="caution">
    <text evidence="7">The sequence shown here is derived from an EMBL/GenBank/DDBJ whole genome shotgun (WGS) entry which is preliminary data.</text>
</comment>
<dbReference type="RefSeq" id="WP_082104716.1">
    <property type="nucleotide sequence ID" value="NZ_CP118976.1"/>
</dbReference>
<dbReference type="EMBL" id="PZFR01000140">
    <property type="protein sequence ID" value="PTI65982.1"/>
    <property type="molecule type" value="Genomic_DNA"/>
</dbReference>